<organism evidence="2 3">
    <name type="scientific">Sporothrix brasiliensis 5110</name>
    <dbReference type="NCBI Taxonomy" id="1398154"/>
    <lineage>
        <taxon>Eukaryota</taxon>
        <taxon>Fungi</taxon>
        <taxon>Dikarya</taxon>
        <taxon>Ascomycota</taxon>
        <taxon>Pezizomycotina</taxon>
        <taxon>Sordariomycetes</taxon>
        <taxon>Sordariomycetidae</taxon>
        <taxon>Ophiostomatales</taxon>
        <taxon>Ophiostomataceae</taxon>
        <taxon>Sporothrix</taxon>
    </lineage>
</organism>
<evidence type="ECO:0000256" key="1">
    <source>
        <dbReference type="SAM" id="Phobius"/>
    </source>
</evidence>
<dbReference type="EMBL" id="AWTV01000008">
    <property type="protein sequence ID" value="KIH90508.1"/>
    <property type="molecule type" value="Genomic_DNA"/>
</dbReference>
<proteinExistence type="predicted"/>
<sequence>MHGAALASTLLQGLLHNANGLHGHILAPAPRIESHALRAQHILRMGQPAAPHVDLFSAVRTRRGGGGGGGPSSASEGTRGLLRPLLLAVLLAEPTGLRGGGGGGTRREAGAVDVVGEGAWADAGGAAAAFGVVDAAMELRRASGLDGRGGGSGFRPVVWREAEDDDAERGGIVDGRALPVSVLVVVVDGGSSSKSISVPITGPCASGSGAGAGAGFGGAVAMPRLLGRGDVADENRQDAAGVGEDKVRVDLEIGLAAVADQQKAAVREVAQNLLEGAALALRDGLENALQHAAVLLEVQRPPGQAGLLEEGGQHGEQLPGAVGAVVELDAEVVQARVPRAGALDGHAGQLLDKGVAEDLARPERNVGGLDGVVNVADEADAAVLDEVDGGDGGQRLGQAVDEGGLVGADVGGGRSGSGPLGTGAAVAAGHEHAHVGGHKIEGGAGREVAGVRRGDGARLRLRVVVEEERHRLVDDGRGEEGPEAGQQVRVGGHELGLGQLGRGRAAAAAGHWPRRLGRQFARSCRGRWVRHPCVAMAGRVVRTAVVVVAGGRLGRLAVAAAVGDLLLALAAALNGLGGAHNLLCFARVFARSRSRSRVSVRRGRRHAGVLSRRDGRPLVRRRNATQPAGQAYQDAVLARQRAAVGQVQPAVHVDVHDGLFVFETRKRLVPVGRRVRVAADLHALAGRVGVVASLAVAVAVAVAVVPRASGHTFPILAHVPLCVHGEQHHLGIAARGKRHVGERAGYVGRPVVVPVAGRRSAVAVAHRPRRVVLVADLAGRGHAGAVDIVGERSKAAAAGAALGGAVVAVVAAAAAVVVVRVLHGEGEEARGQLLFTEPPATRGAVHHKPVETSVRALAVARERLETEADVALAERNAWRRTQGSCTAGSAVAGEERGLGAEEVADDGGRRGSSRFCGWRWRWRWR</sequence>
<accession>A0A0C2FHF2</accession>
<protein>
    <submittedName>
        <fullName evidence="2">Uncharacterized protein</fullName>
    </submittedName>
</protein>
<reference evidence="2 3" key="1">
    <citation type="journal article" date="2014" name="BMC Genomics">
        <title>Comparative genomics of the major fungal agents of human and animal Sporotrichosis: Sporothrix schenckii and Sporothrix brasiliensis.</title>
        <authorList>
            <person name="Teixeira M.M."/>
            <person name="de Almeida L.G."/>
            <person name="Kubitschek-Barreira P."/>
            <person name="Alves F.L."/>
            <person name="Kioshima E.S."/>
            <person name="Abadio A.K."/>
            <person name="Fernandes L."/>
            <person name="Derengowski L.S."/>
            <person name="Ferreira K.S."/>
            <person name="Souza R.C."/>
            <person name="Ruiz J.C."/>
            <person name="de Andrade N.C."/>
            <person name="Paes H.C."/>
            <person name="Nicola A.M."/>
            <person name="Albuquerque P."/>
            <person name="Gerber A.L."/>
            <person name="Martins V.P."/>
            <person name="Peconick L.D."/>
            <person name="Neto A.V."/>
            <person name="Chaucanez C.B."/>
            <person name="Silva P.A."/>
            <person name="Cunha O.L."/>
            <person name="de Oliveira F.F."/>
            <person name="dos Santos T.C."/>
            <person name="Barros A.L."/>
            <person name="Soares M.A."/>
            <person name="de Oliveira L.M."/>
            <person name="Marini M.M."/>
            <person name="Villalobos-Duno H."/>
            <person name="Cunha M.M."/>
            <person name="de Hoog S."/>
            <person name="da Silveira J.F."/>
            <person name="Henrissat B."/>
            <person name="Nino-Vega G.A."/>
            <person name="Cisalpino P.S."/>
            <person name="Mora-Montes H.M."/>
            <person name="Almeida S.R."/>
            <person name="Stajich J.E."/>
            <person name="Lopes-Bezerra L.M."/>
            <person name="Vasconcelos A.T."/>
            <person name="Felipe M.S."/>
        </authorList>
    </citation>
    <scope>NUCLEOTIDE SEQUENCE [LARGE SCALE GENOMIC DNA]</scope>
    <source>
        <strain evidence="2 3">5110</strain>
    </source>
</reference>
<name>A0A0C2FHF2_9PEZI</name>
<keyword evidence="1" id="KW-0472">Membrane</keyword>
<dbReference type="AlphaFoldDB" id="A0A0C2FHF2"/>
<feature type="transmembrane region" description="Helical" evidence="1">
    <location>
        <begin position="800"/>
        <end position="822"/>
    </location>
</feature>
<feature type="transmembrane region" description="Helical" evidence="1">
    <location>
        <begin position="565"/>
        <end position="589"/>
    </location>
</feature>
<evidence type="ECO:0000313" key="2">
    <source>
        <dbReference type="EMBL" id="KIH90508.1"/>
    </source>
</evidence>
<keyword evidence="1" id="KW-1133">Transmembrane helix</keyword>
<comment type="caution">
    <text evidence="2">The sequence shown here is derived from an EMBL/GenBank/DDBJ whole genome shotgun (WGS) entry which is preliminary data.</text>
</comment>
<dbReference type="RefSeq" id="XP_040618518.1">
    <property type="nucleotide sequence ID" value="XM_040758482.1"/>
</dbReference>
<dbReference type="HOGENOM" id="CLU_315718_0_0_1"/>
<keyword evidence="3" id="KW-1185">Reference proteome</keyword>
<dbReference type="GeneID" id="63673403"/>
<evidence type="ECO:0000313" key="3">
    <source>
        <dbReference type="Proteomes" id="UP000031575"/>
    </source>
</evidence>
<keyword evidence="1" id="KW-0812">Transmembrane</keyword>
<dbReference type="VEuPathDB" id="FungiDB:SPBR_00162"/>
<feature type="transmembrane region" description="Helical" evidence="1">
    <location>
        <begin position="684"/>
        <end position="705"/>
    </location>
</feature>
<gene>
    <name evidence="2" type="ORF">SPBR_00162</name>
</gene>
<dbReference type="Proteomes" id="UP000031575">
    <property type="component" value="Unassembled WGS sequence"/>
</dbReference>